<feature type="signal peptide" evidence="2">
    <location>
        <begin position="1"/>
        <end position="28"/>
    </location>
</feature>
<feature type="compositionally biased region" description="Basic and acidic residues" evidence="1">
    <location>
        <begin position="30"/>
        <end position="39"/>
    </location>
</feature>
<dbReference type="Proteomes" id="UP001055117">
    <property type="component" value="Unassembled WGS sequence"/>
</dbReference>
<dbReference type="RefSeq" id="WP_147828921.1">
    <property type="nucleotide sequence ID" value="NZ_BPQG01000095.1"/>
</dbReference>
<protein>
    <submittedName>
        <fullName evidence="3">Uncharacterized protein</fullName>
    </submittedName>
</protein>
<evidence type="ECO:0000313" key="3">
    <source>
        <dbReference type="EMBL" id="GJD46826.1"/>
    </source>
</evidence>
<keyword evidence="4" id="KW-1185">Reference proteome</keyword>
<proteinExistence type="predicted"/>
<organism evidence="3 4">
    <name type="scientific">Methylobacterium cerastii</name>
    <dbReference type="NCBI Taxonomy" id="932741"/>
    <lineage>
        <taxon>Bacteria</taxon>
        <taxon>Pseudomonadati</taxon>
        <taxon>Pseudomonadota</taxon>
        <taxon>Alphaproteobacteria</taxon>
        <taxon>Hyphomicrobiales</taxon>
        <taxon>Methylobacteriaceae</taxon>
        <taxon>Methylobacterium</taxon>
    </lineage>
</organism>
<gene>
    <name evidence="3" type="ORF">AFCDBAGC_4711</name>
</gene>
<dbReference type="EMBL" id="BPQG01000095">
    <property type="protein sequence ID" value="GJD46826.1"/>
    <property type="molecule type" value="Genomic_DNA"/>
</dbReference>
<feature type="chain" id="PRO_5047401304" evidence="2">
    <location>
        <begin position="29"/>
        <end position="88"/>
    </location>
</feature>
<evidence type="ECO:0000256" key="1">
    <source>
        <dbReference type="SAM" id="MobiDB-lite"/>
    </source>
</evidence>
<reference evidence="3 4" key="1">
    <citation type="journal article" date="2021" name="Front. Microbiol.">
        <title>Comprehensive Comparative Genomics and Phenotyping of Methylobacterium Species.</title>
        <authorList>
            <person name="Alessa O."/>
            <person name="Ogura Y."/>
            <person name="Fujitani Y."/>
            <person name="Takami H."/>
            <person name="Hayashi T."/>
            <person name="Sahin N."/>
            <person name="Tani A."/>
        </authorList>
    </citation>
    <scope>NUCLEOTIDE SEQUENCE [LARGE SCALE GENOMIC DNA]</scope>
    <source>
        <strain evidence="3 4">DSM 23679</strain>
    </source>
</reference>
<name>A0ABQ4QP29_9HYPH</name>
<sequence length="88" mass="9456">MTSASNLRARLAASLLALACVVATPAAAREAARRPERPRPVQTVEPPPPSEPTGAWTSGTAPADCTRARRKLWQPEQGWIVKTITTCH</sequence>
<evidence type="ECO:0000313" key="4">
    <source>
        <dbReference type="Proteomes" id="UP001055117"/>
    </source>
</evidence>
<keyword evidence="2" id="KW-0732">Signal</keyword>
<feature type="region of interest" description="Disordered" evidence="1">
    <location>
        <begin position="27"/>
        <end position="64"/>
    </location>
</feature>
<evidence type="ECO:0000256" key="2">
    <source>
        <dbReference type="SAM" id="SignalP"/>
    </source>
</evidence>
<accession>A0ABQ4QP29</accession>
<comment type="caution">
    <text evidence="3">The sequence shown here is derived from an EMBL/GenBank/DDBJ whole genome shotgun (WGS) entry which is preliminary data.</text>
</comment>